<accession>A0A2S2PX99</accession>
<feature type="compositionally biased region" description="Low complexity" evidence="1">
    <location>
        <begin position="127"/>
        <end position="144"/>
    </location>
</feature>
<dbReference type="GO" id="GO:0045944">
    <property type="term" value="P:positive regulation of transcription by RNA polymerase II"/>
    <property type="evidence" value="ECO:0007669"/>
    <property type="project" value="TreeGrafter"/>
</dbReference>
<dbReference type="GO" id="GO:0002151">
    <property type="term" value="F:G-quadruplex RNA binding"/>
    <property type="evidence" value="ECO:0007669"/>
    <property type="project" value="InterPro"/>
</dbReference>
<feature type="region of interest" description="Disordered" evidence="1">
    <location>
        <begin position="102"/>
        <end position="158"/>
    </location>
</feature>
<organism evidence="3">
    <name type="scientific">Sipha flava</name>
    <name type="common">yellow sugarcane aphid</name>
    <dbReference type="NCBI Taxonomy" id="143950"/>
    <lineage>
        <taxon>Eukaryota</taxon>
        <taxon>Metazoa</taxon>
        <taxon>Ecdysozoa</taxon>
        <taxon>Arthropoda</taxon>
        <taxon>Hexapoda</taxon>
        <taxon>Insecta</taxon>
        <taxon>Pterygota</taxon>
        <taxon>Neoptera</taxon>
        <taxon>Paraneoptera</taxon>
        <taxon>Hemiptera</taxon>
        <taxon>Sternorrhyncha</taxon>
        <taxon>Aphidomorpha</taxon>
        <taxon>Aphidoidea</taxon>
        <taxon>Aphididae</taxon>
        <taxon>Sipha</taxon>
    </lineage>
</organism>
<protein>
    <submittedName>
        <fullName evidence="3">Microspherule protein 1</fullName>
    </submittedName>
</protein>
<dbReference type="GO" id="GO:0044545">
    <property type="term" value="C:NSL complex"/>
    <property type="evidence" value="ECO:0007669"/>
    <property type="project" value="TreeGrafter"/>
</dbReference>
<gene>
    <name evidence="3" type="primary">Mcrs1_1</name>
    <name evidence="3" type="ORF">g.168585</name>
</gene>
<name>A0A2S2PX99_9HEMI</name>
<feature type="compositionally biased region" description="Polar residues" evidence="1">
    <location>
        <begin position="102"/>
        <end position="126"/>
    </location>
</feature>
<dbReference type="OrthoDB" id="10262769at2759"/>
<dbReference type="PANTHER" id="PTHR13233">
    <property type="entry name" value="MICROSPHERULE PROTEIN 1"/>
    <property type="match status" value="1"/>
</dbReference>
<dbReference type="InterPro" id="IPR037912">
    <property type="entry name" value="MCRS1"/>
</dbReference>
<dbReference type="AlphaFoldDB" id="A0A2S2PX99"/>
<sequence length="250" mass="28021">MTVRIEGGTFCIMQLHGSAFPNFSNKNYNTKLSTYFFSSRSIKRRKFDDELVESSLGAAFGSPLPKTQRTRTQSLNMSTSTEMENIMSPVHSVPETVIANITPSTSTTQPRKVPSNRTPLGTTSTLNPFTSVPSTSTVVSSSNRNRSRKQKNLNKDLGRWKPTDDLMLIHSVLQTNNLPLVHRGVKFSCRFTLKEISQRWYALLYDPIISRLAVSAMRNLHPETIANIESKALYSIAEEDILATIQSVFT</sequence>
<dbReference type="GO" id="GO:0031011">
    <property type="term" value="C:Ino80 complex"/>
    <property type="evidence" value="ECO:0007669"/>
    <property type="project" value="InterPro"/>
</dbReference>
<dbReference type="EMBL" id="GGMS01000810">
    <property type="protein sequence ID" value="MBY70013.1"/>
    <property type="molecule type" value="Transcribed_RNA"/>
</dbReference>
<proteinExistence type="predicted"/>
<reference evidence="3" key="1">
    <citation type="submission" date="2018-04" db="EMBL/GenBank/DDBJ databases">
        <title>Transcriptome assembly of Sipha flava.</title>
        <authorList>
            <person name="Scully E.D."/>
            <person name="Geib S.M."/>
            <person name="Palmer N.A."/>
            <person name="Koch K."/>
            <person name="Bradshaw J."/>
            <person name="Heng-Moss T."/>
            <person name="Sarath G."/>
        </authorList>
    </citation>
    <scope>NUCLEOTIDE SEQUENCE</scope>
</reference>
<dbReference type="Pfam" id="PF13325">
    <property type="entry name" value="MCRS_N"/>
    <property type="match status" value="1"/>
</dbReference>
<evidence type="ECO:0000259" key="2">
    <source>
        <dbReference type="Pfam" id="PF13325"/>
    </source>
</evidence>
<dbReference type="GO" id="GO:0071339">
    <property type="term" value="C:MLL1 complex"/>
    <property type="evidence" value="ECO:0007669"/>
    <property type="project" value="InterPro"/>
</dbReference>
<dbReference type="PANTHER" id="PTHR13233:SF0">
    <property type="entry name" value="MICROSPHERULE PROTEIN 1"/>
    <property type="match status" value="1"/>
</dbReference>
<evidence type="ECO:0000256" key="1">
    <source>
        <dbReference type="SAM" id="MobiDB-lite"/>
    </source>
</evidence>
<evidence type="ECO:0000313" key="3">
    <source>
        <dbReference type="EMBL" id="MBY70013.1"/>
    </source>
</evidence>
<dbReference type="InterPro" id="IPR025999">
    <property type="entry name" value="MCRS_N"/>
</dbReference>
<feature type="domain" description="Microspherule protein N-terminal" evidence="2">
    <location>
        <begin position="159"/>
        <end position="247"/>
    </location>
</feature>